<sequence>MSLLTLPNELVLLIADFLPITSVSGLRKTCKRIYRVLKKLNRKRIVIDDIVSIADLEALVLNPASRNRLQNAAALEISAITVLPPMQTRTRLSLSSFLTTVMSKAQYFSLYLVPECDISYIPPPSPNTPLHPTLTHLSIINFRIPPSFLAMFPCLVEATITLILTPLQNDIVQLQYRPKDVQAILLALPSATLQRLTVTCTNLPPEILALAAQRFPLLTHLSFVWADAPDRMLGGVESTDISRSLQQYAEAIAPLSNTLQALYLPACVGVPSFTSKFAPNAIPTGDELLGEGGVLLSAPEITDSLGPRAFSGAGLTGVNRPMTRGRVSVGLKGLLDACRTLVKGTGGVKRTDGTLVGVHGMYELVKIGWLIPQGDGMPLLPIECVRRRGVVKFGAATPPSSVEDASGLPAIGNLVLRDVNNAPSRPTVAIGKGPGVLTSLSSPTTHHIPRSVPITHHADQHSFSPVQITAYGARNTAPVYREETEYWYPNMEWVDGCAWPAFSEIEAIFPRPAFMRY</sequence>
<dbReference type="OrthoDB" id="3155021at2759"/>
<dbReference type="Pfam" id="PF00646">
    <property type="entry name" value="F-box"/>
    <property type="match status" value="1"/>
</dbReference>
<evidence type="ECO:0000313" key="3">
    <source>
        <dbReference type="EMBL" id="CCA69940.1"/>
    </source>
</evidence>
<proteinExistence type="predicted"/>
<dbReference type="Proteomes" id="UP000007148">
    <property type="component" value="Unassembled WGS sequence"/>
</dbReference>
<dbReference type="InParanoid" id="G4TF41"/>
<dbReference type="HOGENOM" id="CLU_487587_0_0_1"/>
<organism evidence="3 4">
    <name type="scientific">Serendipita indica (strain DSM 11827)</name>
    <name type="common">Root endophyte fungus</name>
    <name type="synonym">Piriformospora indica</name>
    <dbReference type="NCBI Taxonomy" id="1109443"/>
    <lineage>
        <taxon>Eukaryota</taxon>
        <taxon>Fungi</taxon>
        <taxon>Dikarya</taxon>
        <taxon>Basidiomycota</taxon>
        <taxon>Agaricomycotina</taxon>
        <taxon>Agaricomycetes</taxon>
        <taxon>Sebacinales</taxon>
        <taxon>Serendipitaceae</taxon>
        <taxon>Serendipita</taxon>
    </lineage>
</organism>
<accession>G4TF41</accession>
<dbReference type="InterPro" id="IPR001810">
    <property type="entry name" value="F-box_dom"/>
</dbReference>
<dbReference type="AlphaFoldDB" id="G4TF41"/>
<feature type="chain" id="PRO_5003468452" description="F-box domain-containing protein" evidence="1">
    <location>
        <begin position="26"/>
        <end position="517"/>
    </location>
</feature>
<reference evidence="3 4" key="1">
    <citation type="journal article" date="2011" name="PLoS Pathog.">
        <title>Endophytic Life Strategies Decoded by Genome and Transcriptome Analyses of the Mutualistic Root Symbiont Piriformospora indica.</title>
        <authorList>
            <person name="Zuccaro A."/>
            <person name="Lahrmann U."/>
            <person name="Guldener U."/>
            <person name="Langen G."/>
            <person name="Pfiffi S."/>
            <person name="Biedenkopf D."/>
            <person name="Wong P."/>
            <person name="Samans B."/>
            <person name="Grimm C."/>
            <person name="Basiewicz M."/>
            <person name="Murat C."/>
            <person name="Martin F."/>
            <person name="Kogel K.H."/>
        </authorList>
    </citation>
    <scope>NUCLEOTIDE SEQUENCE [LARGE SCALE GENOMIC DNA]</scope>
    <source>
        <strain evidence="3 4">DSM 11827</strain>
    </source>
</reference>
<gene>
    <name evidence="3" type="ORF">PIIN_03880</name>
</gene>
<evidence type="ECO:0000259" key="2">
    <source>
        <dbReference type="PROSITE" id="PS50181"/>
    </source>
</evidence>
<evidence type="ECO:0000256" key="1">
    <source>
        <dbReference type="SAM" id="SignalP"/>
    </source>
</evidence>
<feature type="domain" description="F-box" evidence="2">
    <location>
        <begin position="1"/>
        <end position="50"/>
    </location>
</feature>
<feature type="signal peptide" evidence="1">
    <location>
        <begin position="1"/>
        <end position="25"/>
    </location>
</feature>
<name>G4TF41_SERID</name>
<dbReference type="PROSITE" id="PS50181">
    <property type="entry name" value="FBOX"/>
    <property type="match status" value="1"/>
</dbReference>
<keyword evidence="4" id="KW-1185">Reference proteome</keyword>
<comment type="caution">
    <text evidence="3">The sequence shown here is derived from an EMBL/GenBank/DDBJ whole genome shotgun (WGS) entry which is preliminary data.</text>
</comment>
<evidence type="ECO:0000313" key="4">
    <source>
        <dbReference type="Proteomes" id="UP000007148"/>
    </source>
</evidence>
<keyword evidence="1" id="KW-0732">Signal</keyword>
<protein>
    <recommendedName>
        <fullName evidence="2">F-box domain-containing protein</fullName>
    </recommendedName>
</protein>
<dbReference type="EMBL" id="CAFZ01000067">
    <property type="protein sequence ID" value="CCA69940.1"/>
    <property type="molecule type" value="Genomic_DNA"/>
</dbReference>